<feature type="compositionally biased region" description="Basic and acidic residues" evidence="1">
    <location>
        <begin position="49"/>
        <end position="73"/>
    </location>
</feature>
<feature type="compositionally biased region" description="Basic and acidic residues" evidence="1">
    <location>
        <begin position="94"/>
        <end position="105"/>
    </location>
</feature>
<gene>
    <name evidence="2" type="ORF">CYNAS_LOCUS10573</name>
</gene>
<keyword evidence="3" id="KW-1185">Reference proteome</keyword>
<feature type="compositionally biased region" description="Low complexity" evidence="1">
    <location>
        <begin position="188"/>
        <end position="201"/>
    </location>
</feature>
<dbReference type="AlphaFoldDB" id="A0AA36GUU8"/>
<name>A0AA36GUU8_CYLNA</name>
<reference evidence="2" key="1">
    <citation type="submission" date="2023-07" db="EMBL/GenBank/DDBJ databases">
        <authorList>
            <consortium name="CYATHOMIX"/>
        </authorList>
    </citation>
    <scope>NUCLEOTIDE SEQUENCE</scope>
    <source>
        <strain evidence="2">N/A</strain>
    </source>
</reference>
<organism evidence="2 3">
    <name type="scientific">Cylicocyclus nassatus</name>
    <name type="common">Nematode worm</name>
    <dbReference type="NCBI Taxonomy" id="53992"/>
    <lineage>
        <taxon>Eukaryota</taxon>
        <taxon>Metazoa</taxon>
        <taxon>Ecdysozoa</taxon>
        <taxon>Nematoda</taxon>
        <taxon>Chromadorea</taxon>
        <taxon>Rhabditida</taxon>
        <taxon>Rhabditina</taxon>
        <taxon>Rhabditomorpha</taxon>
        <taxon>Strongyloidea</taxon>
        <taxon>Strongylidae</taxon>
        <taxon>Cylicocyclus</taxon>
    </lineage>
</organism>
<protein>
    <submittedName>
        <fullName evidence="2">Uncharacterized protein</fullName>
    </submittedName>
</protein>
<feature type="compositionally biased region" description="Basic and acidic residues" evidence="1">
    <location>
        <begin position="172"/>
        <end position="187"/>
    </location>
</feature>
<feature type="region of interest" description="Disordered" evidence="1">
    <location>
        <begin position="41"/>
        <end position="129"/>
    </location>
</feature>
<dbReference type="Proteomes" id="UP001176961">
    <property type="component" value="Unassembled WGS sequence"/>
</dbReference>
<sequence length="286" mass="32362">MFWLMVLALLCHSASFAIISCCLKHRKRKNGVVQNPSIKAVSSATNVTKSKEQVDQKSSEQKKDEKKEDKEQDTQVATLGCTKTQGSKEISLLEEQKPSKERIKEGNNAIVKKEKHSKYSDEESGPTKKKLLKLMRTQCPERSLSEELNSVLRSEIENDKKKETKAKKKHDTVKSIERTQYPEKSLSEELNAALASLSSPKNKVKAEQKPPQITSEGIPAKISQQPITDHLLPLDQTWKTERSDRTAKFKEQLVTDHLLPLDQTWKTEHSDRTAKENIKSSTALTS</sequence>
<dbReference type="EMBL" id="CATQJL010000223">
    <property type="protein sequence ID" value="CAJ0598590.1"/>
    <property type="molecule type" value="Genomic_DNA"/>
</dbReference>
<feature type="compositionally biased region" description="Polar residues" evidence="1">
    <location>
        <begin position="74"/>
        <end position="88"/>
    </location>
</feature>
<evidence type="ECO:0000256" key="1">
    <source>
        <dbReference type="SAM" id="MobiDB-lite"/>
    </source>
</evidence>
<feature type="region of interest" description="Disordered" evidence="1">
    <location>
        <begin position="267"/>
        <end position="286"/>
    </location>
</feature>
<evidence type="ECO:0000313" key="3">
    <source>
        <dbReference type="Proteomes" id="UP001176961"/>
    </source>
</evidence>
<accession>A0AA36GUU8</accession>
<feature type="region of interest" description="Disordered" evidence="1">
    <location>
        <begin position="159"/>
        <end position="229"/>
    </location>
</feature>
<feature type="compositionally biased region" description="Basic and acidic residues" evidence="1">
    <location>
        <begin position="267"/>
        <end position="278"/>
    </location>
</feature>
<proteinExistence type="predicted"/>
<evidence type="ECO:0000313" key="2">
    <source>
        <dbReference type="EMBL" id="CAJ0598590.1"/>
    </source>
</evidence>
<comment type="caution">
    <text evidence="2">The sequence shown here is derived from an EMBL/GenBank/DDBJ whole genome shotgun (WGS) entry which is preliminary data.</text>
</comment>